<evidence type="ECO:0008006" key="3">
    <source>
        <dbReference type="Google" id="ProtNLM"/>
    </source>
</evidence>
<dbReference type="Pfam" id="PF04229">
    <property type="entry name" value="GrpB"/>
    <property type="match status" value="1"/>
</dbReference>
<gene>
    <name evidence="1" type="ORF">GCM10007853_26840</name>
</gene>
<proteinExistence type="predicted"/>
<dbReference type="PANTHER" id="PTHR34822">
    <property type="entry name" value="GRPB DOMAIN PROTEIN (AFU_ORTHOLOGUE AFUA_1G01530)"/>
    <property type="match status" value="1"/>
</dbReference>
<reference evidence="1" key="2">
    <citation type="submission" date="2023-01" db="EMBL/GenBank/DDBJ databases">
        <title>Draft genome sequence of Algimonas ampicilliniresistens strain NBRC 108219.</title>
        <authorList>
            <person name="Sun Q."/>
            <person name="Mori K."/>
        </authorList>
    </citation>
    <scope>NUCLEOTIDE SEQUENCE</scope>
    <source>
        <strain evidence="1">NBRC 108219</strain>
    </source>
</reference>
<dbReference type="Gene3D" id="3.30.460.10">
    <property type="entry name" value="Beta Polymerase, domain 2"/>
    <property type="match status" value="1"/>
</dbReference>
<evidence type="ECO:0000313" key="1">
    <source>
        <dbReference type="EMBL" id="GLQ24810.1"/>
    </source>
</evidence>
<dbReference type="InterPro" id="IPR007344">
    <property type="entry name" value="GrpB/CoaE"/>
</dbReference>
<dbReference type="RefSeq" id="WP_284391663.1">
    <property type="nucleotide sequence ID" value="NZ_BSNK01000002.1"/>
</dbReference>
<organism evidence="1 2">
    <name type="scientific">Algimonas ampicilliniresistens</name>
    <dbReference type="NCBI Taxonomy" id="1298735"/>
    <lineage>
        <taxon>Bacteria</taxon>
        <taxon>Pseudomonadati</taxon>
        <taxon>Pseudomonadota</taxon>
        <taxon>Alphaproteobacteria</taxon>
        <taxon>Maricaulales</taxon>
        <taxon>Robiginitomaculaceae</taxon>
        <taxon>Algimonas</taxon>
    </lineage>
</organism>
<comment type="caution">
    <text evidence="1">The sequence shown here is derived from an EMBL/GenBank/DDBJ whole genome shotgun (WGS) entry which is preliminary data.</text>
</comment>
<dbReference type="PANTHER" id="PTHR34822:SF1">
    <property type="entry name" value="GRPB FAMILY PROTEIN"/>
    <property type="match status" value="1"/>
</dbReference>
<dbReference type="Proteomes" id="UP001161391">
    <property type="component" value="Unassembled WGS sequence"/>
</dbReference>
<evidence type="ECO:0000313" key="2">
    <source>
        <dbReference type="Proteomes" id="UP001161391"/>
    </source>
</evidence>
<dbReference type="EMBL" id="BSNK01000002">
    <property type="protein sequence ID" value="GLQ24810.1"/>
    <property type="molecule type" value="Genomic_DNA"/>
</dbReference>
<protein>
    <recommendedName>
        <fullName evidence="3">GrpB family protein</fullName>
    </recommendedName>
</protein>
<keyword evidence="2" id="KW-1185">Reference proteome</keyword>
<dbReference type="InterPro" id="IPR043519">
    <property type="entry name" value="NT_sf"/>
</dbReference>
<sequence>MKSPLRRLLKSDPSWPDAFERHVTRLRPLVSAQNISFHHIGSTAVSDLIAKPVIDILLVVPNLPDLVSESKRFEEQGYDVRGTYGIEGRHYLKFPNTHLNCAANIHAFEMGAPEIDRHLRFRDRLRLNSELRDEYSALKQELCRGSDTIPPHYQSGKTSFIEKVLADSIEEIRLK</sequence>
<name>A0ABQ5VBJ4_9PROT</name>
<reference evidence="1" key="1">
    <citation type="journal article" date="2014" name="Int. J. Syst. Evol. Microbiol.">
        <title>Complete genome of a new Firmicutes species belonging to the dominant human colonic microbiota ('Ruminococcus bicirculans') reveals two chromosomes and a selective capacity to utilize plant glucans.</title>
        <authorList>
            <consortium name="NISC Comparative Sequencing Program"/>
            <person name="Wegmann U."/>
            <person name="Louis P."/>
            <person name="Goesmann A."/>
            <person name="Henrissat B."/>
            <person name="Duncan S.H."/>
            <person name="Flint H.J."/>
        </authorList>
    </citation>
    <scope>NUCLEOTIDE SEQUENCE</scope>
    <source>
        <strain evidence="1">NBRC 108219</strain>
    </source>
</reference>
<dbReference type="SUPFAM" id="SSF81301">
    <property type="entry name" value="Nucleotidyltransferase"/>
    <property type="match status" value="1"/>
</dbReference>
<accession>A0ABQ5VBJ4</accession>